<dbReference type="AlphaFoldDB" id="A0A5M4FDJ7"/>
<dbReference type="Gene3D" id="3.60.20.40">
    <property type="match status" value="1"/>
</dbReference>
<gene>
    <name evidence="5" type="ORF">ESP70_008490</name>
</gene>
<dbReference type="PANTHER" id="PTHR43199:SF1">
    <property type="entry name" value="GLUTATHIONE HYDROLASE PROENZYME"/>
    <property type="match status" value="1"/>
</dbReference>
<dbReference type="GO" id="GO:0016787">
    <property type="term" value="F:hydrolase activity"/>
    <property type="evidence" value="ECO:0007669"/>
    <property type="project" value="UniProtKB-KW"/>
</dbReference>
<sequence length="499" mass="52150">MPDVAIAAPNEAAADAGEQVARSGGNAVDAALAAVLVTMVNEIGIVSLSSGGFITVQPQDGSAPQTVDGWMEMPGRGRDLGGGTWDIHTDYGDGVTATIGPGSVAAHGSVAAFGAAHARWGRLPWREIVAPSIDVARSGFRLGSASRYYLDHVHDLIFGWDDESDAAVHDEDGLVTTELIVLPDLVGSLEQIAEQGPSALHTGDLAKLLSADVIARGGILGPDDLAAYRPVVRPSLLSTVGDWTFGTNPPPSVGGVCVTAMLRMLDGRPYGEWDGDDVEHLIRVQRAVLGHRLRVLDHTDDLERDAAAFLELVDHDHLAVLESGSTAHVSATDSDGGACSVTVSSGYSSGMIAKGTGIWLNNCLGEQELNARGLHGLPPGTRLLSNMAPTVGRHVDGSAIAIGSPGADRITTAIVQALAGFVNGRMGLQQAINHPRVHVHRAGRPEEVVKTETDLTMYYGGVAATLRRHDGHLVAAADPRRDGAVRLVRADPQRGPDAV</sequence>
<dbReference type="InterPro" id="IPR043137">
    <property type="entry name" value="GGT_ssub_C"/>
</dbReference>
<keyword evidence="4" id="KW-0865">Zymogen</keyword>
<dbReference type="GO" id="GO:0016740">
    <property type="term" value="F:transferase activity"/>
    <property type="evidence" value="ECO:0007669"/>
    <property type="project" value="UniProtKB-KW"/>
</dbReference>
<evidence type="ECO:0000256" key="1">
    <source>
        <dbReference type="ARBA" id="ARBA00009381"/>
    </source>
</evidence>
<dbReference type="EMBL" id="SDPQ02000002">
    <property type="protein sequence ID" value="KAA1397414.1"/>
    <property type="molecule type" value="Genomic_DNA"/>
</dbReference>
<keyword evidence="2" id="KW-0808">Transferase</keyword>
<dbReference type="SUPFAM" id="SSF56235">
    <property type="entry name" value="N-terminal nucleophile aminohydrolases (Ntn hydrolases)"/>
    <property type="match status" value="1"/>
</dbReference>
<dbReference type="InterPro" id="IPR029055">
    <property type="entry name" value="Ntn_hydrolases_N"/>
</dbReference>
<keyword evidence="6" id="KW-1185">Reference proteome</keyword>
<comment type="caution">
    <text evidence="5">The sequence shown here is derived from an EMBL/GenBank/DDBJ whole genome shotgun (WGS) entry which is preliminary data.</text>
</comment>
<reference evidence="5" key="1">
    <citation type="submission" date="2019-09" db="EMBL/GenBank/DDBJ databases">
        <authorList>
            <person name="Li J."/>
        </authorList>
    </citation>
    <scope>NUCLEOTIDE SEQUENCE [LARGE SCALE GENOMIC DNA]</scope>
    <source>
        <strain evidence="5">JCM 14732</strain>
    </source>
</reference>
<evidence type="ECO:0000256" key="3">
    <source>
        <dbReference type="ARBA" id="ARBA00022801"/>
    </source>
</evidence>
<comment type="similarity">
    <text evidence="1">Belongs to the gamma-glutamyltransferase family.</text>
</comment>
<dbReference type="Proteomes" id="UP000380867">
    <property type="component" value="Unassembled WGS sequence"/>
</dbReference>
<organism evidence="5 6">
    <name type="scientific">Aeromicrobium ginsengisoli</name>
    <dbReference type="NCBI Taxonomy" id="363867"/>
    <lineage>
        <taxon>Bacteria</taxon>
        <taxon>Bacillati</taxon>
        <taxon>Actinomycetota</taxon>
        <taxon>Actinomycetes</taxon>
        <taxon>Propionibacteriales</taxon>
        <taxon>Nocardioidaceae</taxon>
        <taxon>Aeromicrobium</taxon>
    </lineage>
</organism>
<name>A0A5M4FDJ7_9ACTN</name>
<evidence type="ECO:0000256" key="2">
    <source>
        <dbReference type="ARBA" id="ARBA00022679"/>
    </source>
</evidence>
<dbReference type="PRINTS" id="PR01210">
    <property type="entry name" value="GGTRANSPTASE"/>
</dbReference>
<accession>A0A5M4FDJ7</accession>
<evidence type="ECO:0000313" key="6">
    <source>
        <dbReference type="Proteomes" id="UP000380867"/>
    </source>
</evidence>
<proteinExistence type="inferred from homology"/>
<dbReference type="RefSeq" id="WP_149688865.1">
    <property type="nucleotide sequence ID" value="NZ_SDPQ02000002.1"/>
</dbReference>
<dbReference type="Pfam" id="PF01019">
    <property type="entry name" value="G_glu_transpept"/>
    <property type="match status" value="1"/>
</dbReference>
<dbReference type="InterPro" id="IPR051792">
    <property type="entry name" value="GGT_bact"/>
</dbReference>
<evidence type="ECO:0000256" key="4">
    <source>
        <dbReference type="ARBA" id="ARBA00023145"/>
    </source>
</evidence>
<keyword evidence="3" id="KW-0378">Hydrolase</keyword>
<protein>
    <submittedName>
        <fullName evidence="5">Gamma-glutamyltransferase</fullName>
    </submittedName>
</protein>
<dbReference type="PANTHER" id="PTHR43199">
    <property type="entry name" value="GLUTATHIONE HYDROLASE"/>
    <property type="match status" value="1"/>
</dbReference>
<evidence type="ECO:0000313" key="5">
    <source>
        <dbReference type="EMBL" id="KAA1397414.1"/>
    </source>
</evidence>
<dbReference type="OrthoDB" id="9781342at2"/>